<protein>
    <submittedName>
        <fullName evidence="2">Integral membrane protein</fullName>
    </submittedName>
</protein>
<accession>A0A2U3NZH3</accession>
<feature type="transmembrane region" description="Helical" evidence="1">
    <location>
        <begin position="225"/>
        <end position="247"/>
    </location>
</feature>
<keyword evidence="3" id="KW-1185">Reference proteome</keyword>
<reference evidence="2 3" key="1">
    <citation type="submission" date="2017-01" db="EMBL/GenBank/DDBJ databases">
        <authorList>
            <consortium name="Urmite Genomes"/>
        </authorList>
    </citation>
    <scope>NUCLEOTIDE SEQUENCE [LARGE SCALE GENOMIC DNA]</scope>
    <source>
        <strain evidence="2 3">AB57</strain>
    </source>
</reference>
<feature type="transmembrane region" description="Helical" evidence="1">
    <location>
        <begin position="24"/>
        <end position="43"/>
    </location>
</feature>
<name>A0A2U3NZH3_9MYCO</name>
<evidence type="ECO:0000256" key="1">
    <source>
        <dbReference type="SAM" id="Phobius"/>
    </source>
</evidence>
<keyword evidence="1" id="KW-1133">Transmembrane helix</keyword>
<dbReference type="Proteomes" id="UP000240988">
    <property type="component" value="Unassembled WGS sequence"/>
</dbReference>
<keyword evidence="1" id="KW-0472">Membrane</keyword>
<dbReference type="EMBL" id="FUFA01000005">
    <property type="protein sequence ID" value="SPM36896.1"/>
    <property type="molecule type" value="Genomic_DNA"/>
</dbReference>
<dbReference type="InterPro" id="IPR021315">
    <property type="entry name" value="Gap/Sap"/>
</dbReference>
<organism evidence="2 3">
    <name type="scientific">Mycobacterium rhizamassiliense</name>
    <dbReference type="NCBI Taxonomy" id="1841860"/>
    <lineage>
        <taxon>Bacteria</taxon>
        <taxon>Bacillati</taxon>
        <taxon>Actinomycetota</taxon>
        <taxon>Actinomycetes</taxon>
        <taxon>Mycobacteriales</taxon>
        <taxon>Mycobacteriaceae</taxon>
        <taxon>Mycobacterium</taxon>
    </lineage>
</organism>
<evidence type="ECO:0000313" key="2">
    <source>
        <dbReference type="EMBL" id="SPM36896.1"/>
    </source>
</evidence>
<evidence type="ECO:0000313" key="3">
    <source>
        <dbReference type="Proteomes" id="UP000240988"/>
    </source>
</evidence>
<dbReference type="AlphaFoldDB" id="A0A2U3NZH3"/>
<feature type="transmembrane region" description="Helical" evidence="1">
    <location>
        <begin position="188"/>
        <end position="213"/>
    </location>
</feature>
<dbReference type="Pfam" id="PF11139">
    <property type="entry name" value="SfLAP"/>
    <property type="match status" value="1"/>
</dbReference>
<sequence>MPWRPVPLMAVEARSEHRLRADRAGNVASVWGSVLGLALLAGLNPMRLGLALLMISRPRPGPNLLAYWAGGLTVCVPELLVPVSVLHFTPMFDFARHDKPTQTTHSTLAHIQIGIGAIGLTIAAVIAVRFLTRQREREPAGAATSTTTLDSALPMQRLLGRARAAPTEDESTMRRLARRARDAWDNGSLWVAWVIGLASVPVDGVLFMVAIIVASGASMATQLTAAVAFIVVMYAAVEVILIGFLATPARTQALLRLLHDWVRTYRRQILMVMFTVVGVSQLAQGMGG</sequence>
<feature type="transmembrane region" description="Helical" evidence="1">
    <location>
        <begin position="64"/>
        <end position="88"/>
    </location>
</feature>
<feature type="transmembrane region" description="Helical" evidence="1">
    <location>
        <begin position="268"/>
        <end position="287"/>
    </location>
</feature>
<proteinExistence type="predicted"/>
<feature type="transmembrane region" description="Helical" evidence="1">
    <location>
        <begin position="108"/>
        <end position="131"/>
    </location>
</feature>
<gene>
    <name evidence="2" type="ORF">MRAB57_4737</name>
</gene>
<keyword evidence="1" id="KW-0812">Transmembrane</keyword>